<keyword evidence="5 6" id="KW-0472">Membrane</keyword>
<dbReference type="SUPFAM" id="SSF140478">
    <property type="entry name" value="LemA-like"/>
    <property type="match status" value="1"/>
</dbReference>
<dbReference type="InterPro" id="IPR023353">
    <property type="entry name" value="LemA-like_dom_sf"/>
</dbReference>
<dbReference type="Gene3D" id="1.20.1440.20">
    <property type="entry name" value="LemA-like domain"/>
    <property type="match status" value="1"/>
</dbReference>
<evidence type="ECO:0000256" key="5">
    <source>
        <dbReference type="ARBA" id="ARBA00023136"/>
    </source>
</evidence>
<evidence type="ECO:0000256" key="1">
    <source>
        <dbReference type="ARBA" id="ARBA00004167"/>
    </source>
</evidence>
<name>A0A345Z2R0_9MOLU</name>
<dbReference type="Proteomes" id="UP000254792">
    <property type="component" value="Chromosome"/>
</dbReference>
<feature type="transmembrane region" description="Helical" evidence="6">
    <location>
        <begin position="22"/>
        <end position="40"/>
    </location>
</feature>
<dbReference type="InterPro" id="IPR007156">
    <property type="entry name" value="MamQ_LemA"/>
</dbReference>
<protein>
    <submittedName>
        <fullName evidence="7">LemA protein</fullName>
    </submittedName>
</protein>
<dbReference type="PANTHER" id="PTHR34478">
    <property type="entry name" value="PROTEIN LEMA"/>
    <property type="match status" value="1"/>
</dbReference>
<proteinExistence type="inferred from homology"/>
<evidence type="ECO:0000256" key="2">
    <source>
        <dbReference type="ARBA" id="ARBA00008854"/>
    </source>
</evidence>
<keyword evidence="4 6" id="KW-1133">Transmembrane helix</keyword>
<dbReference type="RefSeq" id="WP_115557809.1">
    <property type="nucleotide sequence ID" value="NZ_CP031376.1"/>
</dbReference>
<comment type="similarity">
    <text evidence="2">Belongs to the LemA family.</text>
</comment>
<evidence type="ECO:0000313" key="7">
    <source>
        <dbReference type="EMBL" id="AXK50889.1"/>
    </source>
</evidence>
<evidence type="ECO:0000256" key="3">
    <source>
        <dbReference type="ARBA" id="ARBA00022692"/>
    </source>
</evidence>
<comment type="subcellular location">
    <subcellularLocation>
        <location evidence="1">Membrane</location>
        <topology evidence="1">Single-pass membrane protein</topology>
    </subcellularLocation>
</comment>
<dbReference type="KEGG" id="salx:SALLE_v1c02130"/>
<dbReference type="EMBL" id="CP031376">
    <property type="protein sequence ID" value="AXK50889.1"/>
    <property type="molecule type" value="Genomic_DNA"/>
</dbReference>
<keyword evidence="3 6" id="KW-0812">Transmembrane</keyword>
<reference evidence="7 8" key="1">
    <citation type="submission" date="2018-07" db="EMBL/GenBank/DDBJ databases">
        <title>Complete genome sequence of Spiroplasma alleghenense PLHS-1 (ATCC 51752).</title>
        <authorList>
            <person name="Chou L."/>
            <person name="Lee T.-Y."/>
            <person name="Tsai Y.-M."/>
            <person name="Kuo C.-H."/>
        </authorList>
    </citation>
    <scope>NUCLEOTIDE SEQUENCE [LARGE SCALE GENOMIC DNA]</scope>
    <source>
        <strain evidence="7 8">PLHS-1</strain>
    </source>
</reference>
<dbReference type="AlphaFoldDB" id="A0A345Z2R0"/>
<dbReference type="GO" id="GO:0016020">
    <property type="term" value="C:membrane"/>
    <property type="evidence" value="ECO:0007669"/>
    <property type="project" value="UniProtKB-SubCell"/>
</dbReference>
<dbReference type="OrthoDB" id="384498at2"/>
<keyword evidence="8" id="KW-1185">Reference proteome</keyword>
<dbReference type="Pfam" id="PF04011">
    <property type="entry name" value="LemA"/>
    <property type="match status" value="1"/>
</dbReference>
<evidence type="ECO:0000256" key="6">
    <source>
        <dbReference type="SAM" id="Phobius"/>
    </source>
</evidence>
<organism evidence="7 8">
    <name type="scientific">Spiroplasma alleghenense</name>
    <dbReference type="NCBI Taxonomy" id="216931"/>
    <lineage>
        <taxon>Bacteria</taxon>
        <taxon>Bacillati</taxon>
        <taxon>Mycoplasmatota</taxon>
        <taxon>Mollicutes</taxon>
        <taxon>Entomoplasmatales</taxon>
        <taxon>Spiroplasmataceae</taxon>
        <taxon>Spiroplasma</taxon>
    </lineage>
</organism>
<sequence>MAYNPTPNNTIVIAKTSFLSKFVVYLSFILTLTITLWIYIGTKNNFIRQEQEINETASGIDVQLQRRADALQKLVETTRSAMNYEKSTLESVVALRNSGRIDPKDFGEFDAKTSKVLGQVNLTLERYPELKANDNVKKLQSAIVDCEDNIAAARRFYNTAIRNFNSSIQAWPAVVAASNLKLETRMYFEASEQSRQDVKMDLGF</sequence>
<gene>
    <name evidence="7" type="primary">lemA</name>
    <name evidence="7" type="ORF">SALLE_v1c02130</name>
</gene>
<accession>A0A345Z2R0</accession>
<evidence type="ECO:0000313" key="8">
    <source>
        <dbReference type="Proteomes" id="UP000254792"/>
    </source>
</evidence>
<dbReference type="PANTHER" id="PTHR34478:SF2">
    <property type="entry name" value="MEMBRANE PROTEIN"/>
    <property type="match status" value="1"/>
</dbReference>
<evidence type="ECO:0000256" key="4">
    <source>
        <dbReference type="ARBA" id="ARBA00022989"/>
    </source>
</evidence>